<feature type="binding site" description="axial binding residue" evidence="5">
    <location>
        <position position="425"/>
    </location>
    <ligand>
        <name>heme</name>
        <dbReference type="ChEBI" id="CHEBI:30413"/>
    </ligand>
    <ligandPart>
        <name>Fe</name>
        <dbReference type="ChEBI" id="CHEBI:18248"/>
    </ligandPart>
</feature>
<proteinExistence type="inferred from homology"/>
<dbReference type="Pfam" id="PF00067">
    <property type="entry name" value="p450"/>
    <property type="match status" value="1"/>
</dbReference>
<evidence type="ECO:0000256" key="3">
    <source>
        <dbReference type="ARBA" id="ARBA00022723"/>
    </source>
</evidence>
<dbReference type="SUPFAM" id="SSF48264">
    <property type="entry name" value="Cytochrome P450"/>
    <property type="match status" value="1"/>
</dbReference>
<dbReference type="InterPro" id="IPR001128">
    <property type="entry name" value="Cyt_P450"/>
</dbReference>
<dbReference type="InterPro" id="IPR036396">
    <property type="entry name" value="Cyt_P450_sf"/>
</dbReference>
<dbReference type="InterPro" id="IPR002401">
    <property type="entry name" value="Cyt_P450_E_grp-I"/>
</dbReference>
<evidence type="ECO:0000313" key="8">
    <source>
        <dbReference type="Proteomes" id="UP000020467"/>
    </source>
</evidence>
<name>A0A010QTG3_9PEZI</name>
<reference evidence="7 8" key="1">
    <citation type="submission" date="2014-02" db="EMBL/GenBank/DDBJ databases">
        <title>The genome sequence of Colletotrichum fioriniae PJ7.</title>
        <authorList>
            <person name="Baroncelli R."/>
            <person name="Thon M.R."/>
        </authorList>
    </citation>
    <scope>NUCLEOTIDE SEQUENCE [LARGE SCALE GENOMIC DNA]</scope>
    <source>
        <strain evidence="7 8">PJ7</strain>
    </source>
</reference>
<keyword evidence="8" id="KW-1185">Reference proteome</keyword>
<sequence>MAILVLTSLVALCVVVVTVFKVLINSKSGNPRCNDFDTLQAVTRAHASPLSRIPNAGWGAGYSRLIWAFRQEYRGNATLQLPKLHETLGPLVRIGPNELSFYSIDIYNTVHKVNSGFVKDPRNYGEFVQDEHPALFSITDPQEHAKRRRILGQLFSRSNVEKLEGLMLYHIDEFISAVRKRSISFDVGPACRALEADIISEFSFGEALSAISTWSKGEEVALVSKNDEKATFLPLEYDEWTYKAWVRNKDPDRKSQFPNLLNVMVSAGVPTQTALSEAKENLGPGTDTTSASLAHILYALSWNPTYQQKLYQDLASRGFPTDFNTLENIPRLRACVKEGIRWAGASVAMLPRVVPQGGVELCGKFVPGGTIVTSSPVWYLRDKYAYPNPELFNPYRWIDDSGLYTTEDVLRDKFYVAFSKGANTCIANHFSYLELYMGVAKIVANFEISPANESHRPAQVTGLNNADWQPVQLPKRKEWVSAVVTEPLLIKTVSRRHI</sequence>
<dbReference type="Gene3D" id="1.10.630.10">
    <property type="entry name" value="Cytochrome P450"/>
    <property type="match status" value="1"/>
</dbReference>
<evidence type="ECO:0000256" key="4">
    <source>
        <dbReference type="ARBA" id="ARBA00023004"/>
    </source>
</evidence>
<accession>A0A010QTG3</accession>
<keyword evidence="6" id="KW-0732">Signal</keyword>
<feature type="chain" id="PRO_5001455136" evidence="6">
    <location>
        <begin position="19"/>
        <end position="498"/>
    </location>
</feature>
<dbReference type="OrthoDB" id="3945418at2759"/>
<protein>
    <submittedName>
        <fullName evidence="7">TRI11</fullName>
    </submittedName>
</protein>
<evidence type="ECO:0000256" key="5">
    <source>
        <dbReference type="PIRSR" id="PIRSR602401-1"/>
    </source>
</evidence>
<evidence type="ECO:0000256" key="2">
    <source>
        <dbReference type="ARBA" id="ARBA00022617"/>
    </source>
</evidence>
<keyword evidence="2 5" id="KW-0349">Heme</keyword>
<comment type="similarity">
    <text evidence="1">Belongs to the cytochrome P450 family.</text>
</comment>
<dbReference type="PANTHER" id="PTHR24305:SF166">
    <property type="entry name" value="CYTOCHROME P450 12A4, MITOCHONDRIAL-RELATED"/>
    <property type="match status" value="1"/>
</dbReference>
<dbReference type="eggNOG" id="KOG0157">
    <property type="taxonomic scope" value="Eukaryota"/>
</dbReference>
<dbReference type="PANTHER" id="PTHR24305">
    <property type="entry name" value="CYTOCHROME P450"/>
    <property type="match status" value="1"/>
</dbReference>
<comment type="cofactor">
    <cofactor evidence="5">
        <name>heme</name>
        <dbReference type="ChEBI" id="CHEBI:30413"/>
    </cofactor>
</comment>
<comment type="caution">
    <text evidence="7">The sequence shown here is derived from an EMBL/GenBank/DDBJ whole genome shotgun (WGS) entry which is preliminary data.</text>
</comment>
<dbReference type="KEGG" id="cfj:CFIO01_07929"/>
<organism evidence="7 8">
    <name type="scientific">Colletotrichum fioriniae PJ7</name>
    <dbReference type="NCBI Taxonomy" id="1445577"/>
    <lineage>
        <taxon>Eukaryota</taxon>
        <taxon>Fungi</taxon>
        <taxon>Dikarya</taxon>
        <taxon>Ascomycota</taxon>
        <taxon>Pezizomycotina</taxon>
        <taxon>Sordariomycetes</taxon>
        <taxon>Hypocreomycetidae</taxon>
        <taxon>Glomerellales</taxon>
        <taxon>Glomerellaceae</taxon>
        <taxon>Colletotrichum</taxon>
        <taxon>Colletotrichum acutatum species complex</taxon>
    </lineage>
</organism>
<dbReference type="AlphaFoldDB" id="A0A010QTG3"/>
<evidence type="ECO:0000256" key="6">
    <source>
        <dbReference type="SAM" id="SignalP"/>
    </source>
</evidence>
<dbReference type="GO" id="GO:0016705">
    <property type="term" value="F:oxidoreductase activity, acting on paired donors, with incorporation or reduction of molecular oxygen"/>
    <property type="evidence" value="ECO:0007669"/>
    <property type="project" value="InterPro"/>
</dbReference>
<dbReference type="EMBL" id="JARH01000236">
    <property type="protein sequence ID" value="EXF83452.1"/>
    <property type="molecule type" value="Genomic_DNA"/>
</dbReference>
<dbReference type="HOGENOM" id="CLU_001570_14_4_1"/>
<feature type="signal peptide" evidence="6">
    <location>
        <begin position="1"/>
        <end position="18"/>
    </location>
</feature>
<dbReference type="PRINTS" id="PR00463">
    <property type="entry name" value="EP450I"/>
</dbReference>
<dbReference type="CDD" id="cd11062">
    <property type="entry name" value="CYP58-like"/>
    <property type="match status" value="1"/>
</dbReference>
<evidence type="ECO:0000256" key="1">
    <source>
        <dbReference type="ARBA" id="ARBA00010617"/>
    </source>
</evidence>
<keyword evidence="4 5" id="KW-0408">Iron</keyword>
<dbReference type="GO" id="GO:0005506">
    <property type="term" value="F:iron ion binding"/>
    <property type="evidence" value="ECO:0007669"/>
    <property type="project" value="InterPro"/>
</dbReference>
<dbReference type="GO" id="GO:0020037">
    <property type="term" value="F:heme binding"/>
    <property type="evidence" value="ECO:0007669"/>
    <property type="project" value="InterPro"/>
</dbReference>
<evidence type="ECO:0000313" key="7">
    <source>
        <dbReference type="EMBL" id="EXF83452.1"/>
    </source>
</evidence>
<keyword evidence="3 5" id="KW-0479">Metal-binding</keyword>
<dbReference type="InterPro" id="IPR050121">
    <property type="entry name" value="Cytochrome_P450_monoxygenase"/>
</dbReference>
<dbReference type="GO" id="GO:0004497">
    <property type="term" value="F:monooxygenase activity"/>
    <property type="evidence" value="ECO:0007669"/>
    <property type="project" value="InterPro"/>
</dbReference>
<gene>
    <name evidence="7" type="ORF">CFIO01_07929</name>
</gene>
<dbReference type="Proteomes" id="UP000020467">
    <property type="component" value="Unassembled WGS sequence"/>
</dbReference>